<feature type="region of interest" description="Disordered" evidence="1">
    <location>
        <begin position="38"/>
        <end position="85"/>
    </location>
</feature>
<protein>
    <recommendedName>
        <fullName evidence="3">PepSY domain-containing protein</fullName>
    </recommendedName>
</protein>
<organism evidence="4 5">
    <name type="scientific">Streptomyces mutabilis</name>
    <dbReference type="NCBI Taxonomy" id="67332"/>
    <lineage>
        <taxon>Bacteria</taxon>
        <taxon>Bacillati</taxon>
        <taxon>Actinomycetota</taxon>
        <taxon>Actinomycetes</taxon>
        <taxon>Kitasatosporales</taxon>
        <taxon>Streptomycetaceae</taxon>
        <taxon>Streptomyces</taxon>
    </lineage>
</organism>
<dbReference type="PROSITE" id="PS51257">
    <property type="entry name" value="PROKAR_LIPOPROTEIN"/>
    <property type="match status" value="1"/>
</dbReference>
<evidence type="ECO:0000256" key="1">
    <source>
        <dbReference type="SAM" id="MobiDB-lite"/>
    </source>
</evidence>
<dbReference type="RefSeq" id="WP_043376376.1">
    <property type="nucleotide sequence ID" value="NZ_KN039946.1"/>
</dbReference>
<dbReference type="STRING" id="1915400.FM21_14700"/>
<feature type="domain" description="PepSY" evidence="3">
    <location>
        <begin position="196"/>
        <end position="254"/>
    </location>
</feature>
<feature type="region of interest" description="Disordered" evidence="1">
    <location>
        <begin position="121"/>
        <end position="147"/>
    </location>
</feature>
<feature type="chain" id="PRO_5001812037" description="PepSY domain-containing protein" evidence="2">
    <location>
        <begin position="33"/>
        <end position="259"/>
    </location>
</feature>
<dbReference type="AlphaFoldDB" id="A0A086N7X4"/>
<evidence type="ECO:0000313" key="5">
    <source>
        <dbReference type="Proteomes" id="UP000029095"/>
    </source>
</evidence>
<comment type="caution">
    <text evidence="4">The sequence shown here is derived from an EMBL/GenBank/DDBJ whole genome shotgun (WGS) entry which is preliminary data.</text>
</comment>
<keyword evidence="2" id="KW-0732">Signal</keyword>
<proteinExistence type="predicted"/>
<dbReference type="EMBL" id="JNFQ01000001">
    <property type="protein sequence ID" value="KFG77242.1"/>
    <property type="molecule type" value="Genomic_DNA"/>
</dbReference>
<feature type="compositionally biased region" description="Low complexity" evidence="1">
    <location>
        <begin position="122"/>
        <end position="132"/>
    </location>
</feature>
<accession>A0A086N7X4</accession>
<dbReference type="Proteomes" id="UP000029095">
    <property type="component" value="Unassembled WGS sequence"/>
</dbReference>
<name>A0A086N7X4_9ACTN</name>
<feature type="signal peptide" evidence="2">
    <location>
        <begin position="1"/>
        <end position="32"/>
    </location>
</feature>
<dbReference type="InterPro" id="IPR025711">
    <property type="entry name" value="PepSY"/>
</dbReference>
<dbReference type="Pfam" id="PF03413">
    <property type="entry name" value="PepSY"/>
    <property type="match status" value="1"/>
</dbReference>
<gene>
    <name evidence="4" type="ORF">FM21_14700</name>
</gene>
<evidence type="ECO:0000313" key="4">
    <source>
        <dbReference type="EMBL" id="KFG77242.1"/>
    </source>
</evidence>
<dbReference type="HOGENOM" id="CLU_1061368_0_0_11"/>
<feature type="compositionally biased region" description="Low complexity" evidence="1">
    <location>
        <begin position="42"/>
        <end position="77"/>
    </location>
</feature>
<evidence type="ECO:0000256" key="2">
    <source>
        <dbReference type="SAM" id="SignalP"/>
    </source>
</evidence>
<keyword evidence="5" id="KW-1185">Reference proteome</keyword>
<reference evidence="4 5" key="1">
    <citation type="submission" date="2014-05" db="EMBL/GenBank/DDBJ databases">
        <title>Complete genome sequence of the Streptomyces mutabilis TRM45540.</title>
        <authorList>
            <person name="Luo X."/>
            <person name="Zhang L."/>
        </authorList>
    </citation>
    <scope>NUCLEOTIDE SEQUENCE [LARGE SCALE GENOMIC DNA]</scope>
    <source>
        <strain evidence="4 5">TRM45540</strain>
    </source>
</reference>
<evidence type="ECO:0000259" key="3">
    <source>
        <dbReference type="Pfam" id="PF03413"/>
    </source>
</evidence>
<dbReference type="Gene3D" id="3.10.450.40">
    <property type="match status" value="2"/>
</dbReference>
<sequence>MSFVRRLPPLRSMAVICALGSSVLLVTGCTNADTTRSSVAEAAQTTPATNTASPTDTSTASPTGTSTGTTSPSPSETSTDDRSERQALVPLAKVTWDKAADTAVEEVPEGKLVDLELKRTSAEATASTGSPSPSTPNPAPSQGAPQWEAKVATSDGTVHRIDIDAVSGEVFRTRAENQDADDKQQIADLLKKATQTPEQAVKAATDKAKGTVTHVELDENDDQKAIWSVDVVSTDNWNKTTVDVDATNGKILREHVDRD</sequence>